<keyword evidence="3" id="KW-1185">Reference proteome</keyword>
<evidence type="ECO:0000313" key="3">
    <source>
        <dbReference type="Proteomes" id="UP000233837"/>
    </source>
</evidence>
<reference evidence="2 3" key="1">
    <citation type="journal article" date="2016" name="Sci. Rep.">
        <title>The Dendrobium catenatum Lindl. genome sequence provides insights into polysaccharide synthase, floral development and adaptive evolution.</title>
        <authorList>
            <person name="Zhang G.Q."/>
            <person name="Xu Q."/>
            <person name="Bian C."/>
            <person name="Tsai W.C."/>
            <person name="Yeh C.M."/>
            <person name="Liu K.W."/>
            <person name="Yoshida K."/>
            <person name="Zhang L.S."/>
            <person name="Chang S.B."/>
            <person name="Chen F."/>
            <person name="Shi Y."/>
            <person name="Su Y.Y."/>
            <person name="Zhang Y.Q."/>
            <person name="Chen L.J."/>
            <person name="Yin Y."/>
            <person name="Lin M."/>
            <person name="Huang H."/>
            <person name="Deng H."/>
            <person name="Wang Z.W."/>
            <person name="Zhu S.L."/>
            <person name="Zhao X."/>
            <person name="Deng C."/>
            <person name="Niu S.C."/>
            <person name="Huang J."/>
            <person name="Wang M."/>
            <person name="Liu G.H."/>
            <person name="Yang H.J."/>
            <person name="Xiao X.J."/>
            <person name="Hsiao Y.Y."/>
            <person name="Wu W.L."/>
            <person name="Chen Y.Y."/>
            <person name="Mitsuda N."/>
            <person name="Ohme-Takagi M."/>
            <person name="Luo Y.B."/>
            <person name="Van de Peer Y."/>
            <person name="Liu Z.J."/>
        </authorList>
    </citation>
    <scope>NUCLEOTIDE SEQUENCE [LARGE SCALE GENOMIC DNA]</scope>
    <source>
        <tissue evidence="2">The whole plant</tissue>
    </source>
</reference>
<sequence>MVVEGLRSSLDDRNTSTPSTGVRSMSLDAKGSFSNHDLECKNRPLVINEGRLPPRLNVVSVLGKGKEAMSPTPPSSLTKNMFSGAAFNPDASSSIGFKSKESPLVQGKGNVSAESLEENESAILSSPSKKFSTEMANDLEASSSVGFNLKVSRFSNFTVAENEAEKQDLLNLNSNDKGMNVDEELQMGKESKVVPNIDNREFGLVNDWFKTK</sequence>
<name>A0A2I0W4K1_9ASPA</name>
<reference evidence="2 3" key="2">
    <citation type="journal article" date="2017" name="Nature">
        <title>The Apostasia genome and the evolution of orchids.</title>
        <authorList>
            <person name="Zhang G.Q."/>
            <person name="Liu K.W."/>
            <person name="Li Z."/>
            <person name="Lohaus R."/>
            <person name="Hsiao Y.Y."/>
            <person name="Niu S.C."/>
            <person name="Wang J.Y."/>
            <person name="Lin Y.C."/>
            <person name="Xu Q."/>
            <person name="Chen L.J."/>
            <person name="Yoshida K."/>
            <person name="Fujiwara S."/>
            <person name="Wang Z.W."/>
            <person name="Zhang Y.Q."/>
            <person name="Mitsuda N."/>
            <person name="Wang M."/>
            <person name="Liu G.H."/>
            <person name="Pecoraro L."/>
            <person name="Huang H.X."/>
            <person name="Xiao X.J."/>
            <person name="Lin M."/>
            <person name="Wu X.Y."/>
            <person name="Wu W.L."/>
            <person name="Chen Y.Y."/>
            <person name="Chang S.B."/>
            <person name="Sakamoto S."/>
            <person name="Ohme-Takagi M."/>
            <person name="Yagi M."/>
            <person name="Zeng S.J."/>
            <person name="Shen C.Y."/>
            <person name="Yeh C.M."/>
            <person name="Luo Y.B."/>
            <person name="Tsai W.C."/>
            <person name="Van de Peer Y."/>
            <person name="Liu Z.J."/>
        </authorList>
    </citation>
    <scope>NUCLEOTIDE SEQUENCE [LARGE SCALE GENOMIC DNA]</scope>
    <source>
        <tissue evidence="2">The whole plant</tissue>
    </source>
</reference>
<dbReference type="AlphaFoldDB" id="A0A2I0W4K1"/>
<gene>
    <name evidence="2" type="ORF">MA16_Dca008706</name>
</gene>
<organism evidence="2 3">
    <name type="scientific">Dendrobium catenatum</name>
    <dbReference type="NCBI Taxonomy" id="906689"/>
    <lineage>
        <taxon>Eukaryota</taxon>
        <taxon>Viridiplantae</taxon>
        <taxon>Streptophyta</taxon>
        <taxon>Embryophyta</taxon>
        <taxon>Tracheophyta</taxon>
        <taxon>Spermatophyta</taxon>
        <taxon>Magnoliopsida</taxon>
        <taxon>Liliopsida</taxon>
        <taxon>Asparagales</taxon>
        <taxon>Orchidaceae</taxon>
        <taxon>Epidendroideae</taxon>
        <taxon>Malaxideae</taxon>
        <taxon>Dendrobiinae</taxon>
        <taxon>Dendrobium</taxon>
    </lineage>
</organism>
<protein>
    <submittedName>
        <fullName evidence="2">Uncharacterized protein</fullName>
    </submittedName>
</protein>
<accession>A0A2I0W4K1</accession>
<dbReference type="EMBL" id="KZ502926">
    <property type="protein sequence ID" value="PKU70589.1"/>
    <property type="molecule type" value="Genomic_DNA"/>
</dbReference>
<feature type="region of interest" description="Disordered" evidence="1">
    <location>
        <begin position="1"/>
        <end position="28"/>
    </location>
</feature>
<proteinExistence type="predicted"/>
<evidence type="ECO:0000256" key="1">
    <source>
        <dbReference type="SAM" id="MobiDB-lite"/>
    </source>
</evidence>
<dbReference type="Proteomes" id="UP000233837">
    <property type="component" value="Unassembled WGS sequence"/>
</dbReference>
<evidence type="ECO:0000313" key="2">
    <source>
        <dbReference type="EMBL" id="PKU70589.1"/>
    </source>
</evidence>